<evidence type="ECO:0000256" key="2">
    <source>
        <dbReference type="ARBA" id="ARBA00022692"/>
    </source>
</evidence>
<accession>A0A2G2VJ20</accession>
<organism evidence="7 8">
    <name type="scientific">Capsicum baccatum</name>
    <name type="common">Peruvian pepper</name>
    <dbReference type="NCBI Taxonomy" id="33114"/>
    <lineage>
        <taxon>Eukaryota</taxon>
        <taxon>Viridiplantae</taxon>
        <taxon>Streptophyta</taxon>
        <taxon>Embryophyta</taxon>
        <taxon>Tracheophyta</taxon>
        <taxon>Spermatophyta</taxon>
        <taxon>Magnoliopsida</taxon>
        <taxon>eudicotyledons</taxon>
        <taxon>Gunneridae</taxon>
        <taxon>Pentapetalae</taxon>
        <taxon>asterids</taxon>
        <taxon>lamiids</taxon>
        <taxon>Solanales</taxon>
        <taxon>Solanaceae</taxon>
        <taxon>Solanoideae</taxon>
        <taxon>Capsiceae</taxon>
        <taxon>Capsicum</taxon>
    </lineage>
</organism>
<name>A0A2G2VJ20_CAPBA</name>
<dbReference type="Pfam" id="PF01061">
    <property type="entry name" value="ABC2_membrane"/>
    <property type="match status" value="1"/>
</dbReference>
<dbReference type="GO" id="GO:0140359">
    <property type="term" value="F:ABC-type transporter activity"/>
    <property type="evidence" value="ECO:0007669"/>
    <property type="project" value="InterPro"/>
</dbReference>
<keyword evidence="8" id="KW-1185">Reference proteome</keyword>
<dbReference type="PANTHER" id="PTHR48040:SF20">
    <property type="entry name" value="PLEIOTROPIC DRUG RESISTANCE PROTEIN 1"/>
    <property type="match status" value="1"/>
</dbReference>
<feature type="transmembrane region" description="Helical" evidence="5">
    <location>
        <begin position="60"/>
        <end position="82"/>
    </location>
</feature>
<evidence type="ECO:0000313" key="7">
    <source>
        <dbReference type="EMBL" id="PHT32962.1"/>
    </source>
</evidence>
<evidence type="ECO:0000256" key="5">
    <source>
        <dbReference type="SAM" id="Phobius"/>
    </source>
</evidence>
<dbReference type="STRING" id="33114.A0A2G2VJ20"/>
<keyword evidence="4 5" id="KW-0472">Membrane</keyword>
<comment type="caution">
    <text evidence="7">The sequence shown here is derived from an EMBL/GenBank/DDBJ whole genome shotgun (WGS) entry which is preliminary data.</text>
</comment>
<proteinExistence type="predicted"/>
<dbReference type="OrthoDB" id="1304754at2759"/>
<comment type="subcellular location">
    <subcellularLocation>
        <location evidence="1">Membrane</location>
        <topology evidence="1">Multi-pass membrane protein</topology>
    </subcellularLocation>
</comment>
<reference evidence="7 8" key="1">
    <citation type="journal article" date="2017" name="Genome Biol.">
        <title>New reference genome sequences of hot pepper reveal the massive evolution of plant disease-resistance genes by retroduplication.</title>
        <authorList>
            <person name="Kim S."/>
            <person name="Park J."/>
            <person name="Yeom S.I."/>
            <person name="Kim Y.M."/>
            <person name="Seo E."/>
            <person name="Kim K.T."/>
            <person name="Kim M.S."/>
            <person name="Lee J.M."/>
            <person name="Cheong K."/>
            <person name="Shin H.S."/>
            <person name="Kim S.B."/>
            <person name="Han K."/>
            <person name="Lee J."/>
            <person name="Park M."/>
            <person name="Lee H.A."/>
            <person name="Lee H.Y."/>
            <person name="Lee Y."/>
            <person name="Oh S."/>
            <person name="Lee J.H."/>
            <person name="Choi E."/>
            <person name="Choi E."/>
            <person name="Lee S.E."/>
            <person name="Jeon J."/>
            <person name="Kim H."/>
            <person name="Choi G."/>
            <person name="Song H."/>
            <person name="Lee J."/>
            <person name="Lee S.C."/>
            <person name="Kwon J.K."/>
            <person name="Lee H.Y."/>
            <person name="Koo N."/>
            <person name="Hong Y."/>
            <person name="Kim R.W."/>
            <person name="Kang W.H."/>
            <person name="Huh J.H."/>
            <person name="Kang B.C."/>
            <person name="Yang T.J."/>
            <person name="Lee Y.H."/>
            <person name="Bennetzen J.L."/>
            <person name="Choi D."/>
        </authorList>
    </citation>
    <scope>NUCLEOTIDE SEQUENCE [LARGE SCALE GENOMIC DNA]</scope>
    <source>
        <strain evidence="8">cv. PBC81</strain>
    </source>
</reference>
<dbReference type="GO" id="GO:0016020">
    <property type="term" value="C:membrane"/>
    <property type="evidence" value="ECO:0007669"/>
    <property type="project" value="UniProtKB-SubCell"/>
</dbReference>
<reference evidence="8" key="2">
    <citation type="journal article" date="2017" name="J. Anim. Genet.">
        <title>Multiple reference genome sequences of hot pepper reveal the massive evolution of plant disease resistance genes by retroduplication.</title>
        <authorList>
            <person name="Kim S."/>
            <person name="Park J."/>
            <person name="Yeom S.-I."/>
            <person name="Kim Y.-M."/>
            <person name="Seo E."/>
            <person name="Kim K.-T."/>
            <person name="Kim M.-S."/>
            <person name="Lee J.M."/>
            <person name="Cheong K."/>
            <person name="Shin H.-S."/>
            <person name="Kim S.-B."/>
            <person name="Han K."/>
            <person name="Lee J."/>
            <person name="Park M."/>
            <person name="Lee H.-A."/>
            <person name="Lee H.-Y."/>
            <person name="Lee Y."/>
            <person name="Oh S."/>
            <person name="Lee J.H."/>
            <person name="Choi E."/>
            <person name="Choi E."/>
            <person name="Lee S.E."/>
            <person name="Jeon J."/>
            <person name="Kim H."/>
            <person name="Choi G."/>
            <person name="Song H."/>
            <person name="Lee J."/>
            <person name="Lee S.-C."/>
            <person name="Kwon J.-K."/>
            <person name="Lee H.-Y."/>
            <person name="Koo N."/>
            <person name="Hong Y."/>
            <person name="Kim R.W."/>
            <person name="Kang W.-H."/>
            <person name="Huh J.H."/>
            <person name="Kang B.-C."/>
            <person name="Yang T.-J."/>
            <person name="Lee Y.-H."/>
            <person name="Bennetzen J.L."/>
            <person name="Choi D."/>
        </authorList>
    </citation>
    <scope>NUCLEOTIDE SEQUENCE [LARGE SCALE GENOMIC DNA]</scope>
    <source>
        <strain evidence="8">cv. PBC81</strain>
    </source>
</reference>
<evidence type="ECO:0000256" key="3">
    <source>
        <dbReference type="ARBA" id="ARBA00022989"/>
    </source>
</evidence>
<dbReference type="EMBL" id="MLFT02000012">
    <property type="protein sequence ID" value="PHT32962.1"/>
    <property type="molecule type" value="Genomic_DNA"/>
</dbReference>
<evidence type="ECO:0000256" key="4">
    <source>
        <dbReference type="ARBA" id="ARBA00023136"/>
    </source>
</evidence>
<dbReference type="PANTHER" id="PTHR48040">
    <property type="entry name" value="PLEIOTROPIC DRUG RESISTANCE PROTEIN 1-LIKE ISOFORM X1"/>
    <property type="match status" value="1"/>
</dbReference>
<dbReference type="Proteomes" id="UP000224567">
    <property type="component" value="Unassembled WGS sequence"/>
</dbReference>
<dbReference type="AlphaFoldDB" id="A0A2G2VJ20"/>
<evidence type="ECO:0000256" key="1">
    <source>
        <dbReference type="ARBA" id="ARBA00004141"/>
    </source>
</evidence>
<gene>
    <name evidence="7" type="ORF">CQW23_29299</name>
</gene>
<sequence>MACLPKQHQLYWRNPTYTAVRFLFTVFIALGMGTMFWDLGTKVGKSQDLFNDMGSMYAHILFLGLQHTSAAIPVVAVVQYFIENELLFPLKFHISLCKLFSMVSLSML</sequence>
<feature type="domain" description="ABC-2 type transporter transmembrane" evidence="6">
    <location>
        <begin position="2"/>
        <end position="106"/>
    </location>
</feature>
<feature type="transmembrane region" description="Helical" evidence="5">
    <location>
        <begin position="20"/>
        <end position="39"/>
    </location>
</feature>
<keyword evidence="2 5" id="KW-0812">Transmembrane</keyword>
<evidence type="ECO:0000259" key="6">
    <source>
        <dbReference type="Pfam" id="PF01061"/>
    </source>
</evidence>
<dbReference type="InterPro" id="IPR013525">
    <property type="entry name" value="ABC2_TM"/>
</dbReference>
<evidence type="ECO:0000313" key="8">
    <source>
        <dbReference type="Proteomes" id="UP000224567"/>
    </source>
</evidence>
<protein>
    <recommendedName>
        <fullName evidence="6">ABC-2 type transporter transmembrane domain-containing protein</fullName>
    </recommendedName>
</protein>
<keyword evidence="3 5" id="KW-1133">Transmembrane helix</keyword>